<name>A0A561XV57_ACIDE</name>
<evidence type="ECO:0000313" key="4">
    <source>
        <dbReference type="Proteomes" id="UP000321485"/>
    </source>
</evidence>
<dbReference type="GO" id="GO:0055085">
    <property type="term" value="P:transmembrane transport"/>
    <property type="evidence" value="ECO:0007669"/>
    <property type="project" value="TreeGrafter"/>
</dbReference>
<dbReference type="SUPFAM" id="SSF56925">
    <property type="entry name" value="OMPA-like"/>
    <property type="match status" value="1"/>
</dbReference>
<reference evidence="3 4" key="1">
    <citation type="journal article" date="2015" name="Stand. Genomic Sci.">
        <title>Genomic Encyclopedia of Bacterial and Archaeal Type Strains, Phase III: the genomes of soil and plant-associated and newly described type strains.</title>
        <authorList>
            <person name="Whitman W.B."/>
            <person name="Woyke T."/>
            <person name="Klenk H.P."/>
            <person name="Zhou Y."/>
            <person name="Lilburn T.G."/>
            <person name="Beck B.J."/>
            <person name="De Vos P."/>
            <person name="Vandamme P."/>
            <person name="Eisen J.A."/>
            <person name="Garrity G."/>
            <person name="Hugenholtz P."/>
            <person name="Kyrpides N.C."/>
        </authorList>
    </citation>
    <scope>NUCLEOTIDE SEQUENCE [LARGE SCALE GENOMIC DNA]</scope>
    <source>
        <strain evidence="3 4">DSM 64</strain>
    </source>
</reference>
<dbReference type="GO" id="GO:0009279">
    <property type="term" value="C:cell outer membrane"/>
    <property type="evidence" value="ECO:0007669"/>
    <property type="project" value="UniProtKB-SubCell"/>
</dbReference>
<dbReference type="PANTHER" id="PTHR36920:SF1">
    <property type="entry name" value="OUTER MEMBRANE PROTEIN W"/>
    <property type="match status" value="1"/>
</dbReference>
<evidence type="ECO:0000313" key="3">
    <source>
        <dbReference type="EMBL" id="TWG39997.1"/>
    </source>
</evidence>
<evidence type="ECO:0000256" key="1">
    <source>
        <dbReference type="ARBA" id="ARBA00004442"/>
    </source>
</evidence>
<sequence length="228" mass="23959">MQNKTITPSLAGVVVALALTLSGGAQAQTAGSWLVRAGATQIAPQVTSGDLSAPSFTGTKVDVHADTQLAGGITYMLTDHWAVDVPLALPFKHNIMGAGAIGGVGKIGEVKVLPMTVFAQYRFLEANARVRPYVGLGVTYAKFFKERGTAALTGLTGGSPSRPTTLSAESRFGLTPQVGVSIALNDQWSLDVAYYKTFVKTRNTLSTGQTIDVKLNPNVVALGVVYRF</sequence>
<comment type="subcellular location">
    <subcellularLocation>
        <location evidence="1">Cell outer membrane</location>
    </subcellularLocation>
</comment>
<feature type="chain" id="PRO_5021770979" evidence="2">
    <location>
        <begin position="28"/>
        <end position="228"/>
    </location>
</feature>
<dbReference type="AlphaFoldDB" id="A0A561XV57"/>
<dbReference type="GeneID" id="51110937"/>
<dbReference type="Pfam" id="PF03922">
    <property type="entry name" value="OmpW"/>
    <property type="match status" value="1"/>
</dbReference>
<organism evidence="3 4">
    <name type="scientific">Acidovorax delafieldii</name>
    <name type="common">Pseudomonas delafieldii</name>
    <dbReference type="NCBI Taxonomy" id="47920"/>
    <lineage>
        <taxon>Bacteria</taxon>
        <taxon>Pseudomonadati</taxon>
        <taxon>Pseudomonadota</taxon>
        <taxon>Betaproteobacteria</taxon>
        <taxon>Burkholderiales</taxon>
        <taxon>Comamonadaceae</taxon>
        <taxon>Acidovorax</taxon>
    </lineage>
</organism>
<proteinExistence type="predicted"/>
<protein>
    <submittedName>
        <fullName evidence="3">Outer membrane protein</fullName>
    </submittedName>
</protein>
<accession>A0A561XV57</accession>
<feature type="signal peptide" evidence="2">
    <location>
        <begin position="1"/>
        <end position="27"/>
    </location>
</feature>
<gene>
    <name evidence="3" type="ORF">ATF69_1869</name>
</gene>
<dbReference type="EMBL" id="VJWE01000011">
    <property type="protein sequence ID" value="TWG39997.1"/>
    <property type="molecule type" value="Genomic_DNA"/>
</dbReference>
<dbReference type="InterPro" id="IPR011250">
    <property type="entry name" value="OMP/PagP_B-barrel"/>
</dbReference>
<comment type="caution">
    <text evidence="3">The sequence shown here is derived from an EMBL/GenBank/DDBJ whole genome shotgun (WGS) entry which is preliminary data.</text>
</comment>
<dbReference type="Proteomes" id="UP000321485">
    <property type="component" value="Unassembled WGS sequence"/>
</dbReference>
<keyword evidence="2" id="KW-0732">Signal</keyword>
<dbReference type="InterPro" id="IPR005618">
    <property type="entry name" value="OMPW"/>
</dbReference>
<dbReference type="Gene3D" id="2.40.160.20">
    <property type="match status" value="1"/>
</dbReference>
<evidence type="ECO:0000256" key="2">
    <source>
        <dbReference type="SAM" id="SignalP"/>
    </source>
</evidence>
<dbReference type="RefSeq" id="WP_208758706.1">
    <property type="nucleotide sequence ID" value="NZ_VJWE01000011.1"/>
</dbReference>
<dbReference type="PANTHER" id="PTHR36920">
    <property type="match status" value="1"/>
</dbReference>